<organism evidence="3 4">
    <name type="scientific">Roseovarius rhodophyticola</name>
    <dbReference type="NCBI Taxonomy" id="3080827"/>
    <lineage>
        <taxon>Bacteria</taxon>
        <taxon>Pseudomonadati</taxon>
        <taxon>Pseudomonadota</taxon>
        <taxon>Alphaproteobacteria</taxon>
        <taxon>Rhodobacterales</taxon>
        <taxon>Roseobacteraceae</taxon>
        <taxon>Roseovarius</taxon>
    </lineage>
</organism>
<feature type="domain" description="Serine aminopeptidase S33" evidence="2">
    <location>
        <begin position="54"/>
        <end position="168"/>
    </location>
</feature>
<sequence>MNIRWGRWRLAGALVLLIWSVWTLEQARSGVSIEETMIGQTPVTVMQGEVDAPAVVVAHGFAGSRQMMQGYSLLLAQAGYRVFAFDFEGHGQHPVPMSGDVNAIEGTTRLLMKQTQEVVAAARQGDAPIALLGHSMATDILIRVALETDGIGPLVLLSAFSKAVTADMPRDMLLITGAWEPGLREFALETAAEATPAANRGAFVAPAVEHVSILHSRAGREAALRWMNAFYQRDEVPFVKQTGWSLMGVLAAITLLFPAIAKLVPVRTVVPEPVSWRLFTLAAILPALFTPLIASVIGIKVLPVLVADHLMVHLLVFGALQLAVLFWFNRRIERPSVVGAALLLFWTIVVFGFALDRYGASFWPTSERWGIIAVLTLGAVPFMLADATLTFGVTLVQRIFARAAFLASLGIAVALDFEALFFLIMIAPVIVLFYLSFGYMGRVSALRSGPTGAGFALGLALAWAIGVSFPLFAA</sequence>
<keyword evidence="1" id="KW-0472">Membrane</keyword>
<feature type="transmembrane region" description="Helical" evidence="1">
    <location>
        <begin position="369"/>
        <end position="387"/>
    </location>
</feature>
<feature type="transmembrane region" description="Helical" evidence="1">
    <location>
        <begin position="399"/>
        <end position="415"/>
    </location>
</feature>
<evidence type="ECO:0000259" key="2">
    <source>
        <dbReference type="Pfam" id="PF12146"/>
    </source>
</evidence>
<dbReference type="PANTHER" id="PTHR43194:SF2">
    <property type="entry name" value="PEROXISOMAL MEMBRANE PROTEIN LPX1"/>
    <property type="match status" value="1"/>
</dbReference>
<name>A0ABZ2TB77_9RHOB</name>
<feature type="transmembrane region" description="Helical" evidence="1">
    <location>
        <begin position="243"/>
        <end position="264"/>
    </location>
</feature>
<dbReference type="Proteomes" id="UP001281305">
    <property type="component" value="Chromosome"/>
</dbReference>
<feature type="transmembrane region" description="Helical" evidence="1">
    <location>
        <begin position="335"/>
        <end position="354"/>
    </location>
</feature>
<evidence type="ECO:0000313" key="4">
    <source>
        <dbReference type="Proteomes" id="UP001281305"/>
    </source>
</evidence>
<dbReference type="SUPFAM" id="SSF53474">
    <property type="entry name" value="alpha/beta-Hydrolases"/>
    <property type="match status" value="1"/>
</dbReference>
<dbReference type="RefSeq" id="WP_317056955.1">
    <property type="nucleotide sequence ID" value="NZ_CP146606.1"/>
</dbReference>
<dbReference type="EMBL" id="CP146606">
    <property type="protein sequence ID" value="WYK16886.1"/>
    <property type="molecule type" value="Genomic_DNA"/>
</dbReference>
<feature type="transmembrane region" description="Helical" evidence="1">
    <location>
        <begin position="421"/>
        <end position="440"/>
    </location>
</feature>
<gene>
    <name evidence="3" type="ORF">RZS32_010640</name>
</gene>
<feature type="transmembrane region" description="Helical" evidence="1">
    <location>
        <begin position="310"/>
        <end position="328"/>
    </location>
</feature>
<keyword evidence="3" id="KW-0378">Hydrolase</keyword>
<proteinExistence type="predicted"/>
<protein>
    <submittedName>
        <fullName evidence="3">Alpha/beta fold hydrolase</fullName>
    </submittedName>
</protein>
<evidence type="ECO:0000256" key="1">
    <source>
        <dbReference type="SAM" id="Phobius"/>
    </source>
</evidence>
<dbReference type="PANTHER" id="PTHR43194">
    <property type="entry name" value="HYDROLASE ALPHA/BETA FOLD FAMILY"/>
    <property type="match status" value="1"/>
</dbReference>
<feature type="transmembrane region" description="Helical" evidence="1">
    <location>
        <begin position="276"/>
        <end position="298"/>
    </location>
</feature>
<accession>A0ABZ2TB77</accession>
<feature type="transmembrane region" description="Helical" evidence="1">
    <location>
        <begin position="452"/>
        <end position="473"/>
    </location>
</feature>
<reference evidence="3 4" key="1">
    <citation type="submission" date="2024-02" db="EMBL/GenBank/DDBJ databases">
        <title>Roseovarius strain W115 nov., isolated from a marine algae.</title>
        <authorList>
            <person name="Lee M.W."/>
            <person name="Lee J.K."/>
            <person name="Kim J.M."/>
            <person name="Choi D.G."/>
            <person name="Baek J.H."/>
            <person name="Bayburt H."/>
            <person name="Jung J.J."/>
            <person name="Han D.M."/>
            <person name="Jeon C.O."/>
        </authorList>
    </citation>
    <scope>NUCLEOTIDE SEQUENCE [LARGE SCALE GENOMIC DNA]</scope>
    <source>
        <strain evidence="3 4">W115</strain>
    </source>
</reference>
<evidence type="ECO:0000313" key="3">
    <source>
        <dbReference type="EMBL" id="WYK16886.1"/>
    </source>
</evidence>
<keyword evidence="4" id="KW-1185">Reference proteome</keyword>
<dbReference type="Gene3D" id="3.40.50.1820">
    <property type="entry name" value="alpha/beta hydrolase"/>
    <property type="match status" value="1"/>
</dbReference>
<dbReference type="InterPro" id="IPR050228">
    <property type="entry name" value="Carboxylesterase_BioH"/>
</dbReference>
<dbReference type="GO" id="GO:0016787">
    <property type="term" value="F:hydrolase activity"/>
    <property type="evidence" value="ECO:0007669"/>
    <property type="project" value="UniProtKB-KW"/>
</dbReference>
<dbReference type="Pfam" id="PF12146">
    <property type="entry name" value="Hydrolase_4"/>
    <property type="match status" value="1"/>
</dbReference>
<dbReference type="InterPro" id="IPR022742">
    <property type="entry name" value="Hydrolase_4"/>
</dbReference>
<keyword evidence="1" id="KW-1133">Transmembrane helix</keyword>
<keyword evidence="1" id="KW-0812">Transmembrane</keyword>
<dbReference type="InterPro" id="IPR029058">
    <property type="entry name" value="AB_hydrolase_fold"/>
</dbReference>